<gene>
    <name evidence="2" type="ORF">RQP53_10735</name>
</gene>
<dbReference type="Proteomes" id="UP001246372">
    <property type="component" value="Unassembled WGS sequence"/>
</dbReference>
<dbReference type="PIRSF" id="PIRSF033239">
    <property type="entry name" value="ExoD"/>
    <property type="match status" value="1"/>
</dbReference>
<dbReference type="EMBL" id="JAVXZY010000003">
    <property type="protein sequence ID" value="MDT8999743.1"/>
    <property type="molecule type" value="Genomic_DNA"/>
</dbReference>
<sequence>MTHQTAGDRPLHEVLRDAASSLRQEHISVQELAAVHGHAAEGALLILLAVPCVLPVAGVGTVLGMGLLALAWSMWRGSGTAQLHPRVAALRLPRLWAQRVLRLLAVIYEQAARLARPGRRAQFSVLGQRLMAATVLLMAVLIVLPLPLGNVLPGLAICCFGLSLVLREAWLALAGVGMTMLSLGYCAALVWLAQQLGEWLPIGL</sequence>
<evidence type="ECO:0000313" key="2">
    <source>
        <dbReference type="EMBL" id="MDT8999743.1"/>
    </source>
</evidence>
<proteinExistence type="predicted"/>
<reference evidence="2" key="1">
    <citation type="submission" date="2023-09" db="EMBL/GenBank/DDBJ databases">
        <title>Paucibacter sp. APW11 Genome sequencing and assembly.</title>
        <authorList>
            <person name="Kim I."/>
        </authorList>
    </citation>
    <scope>NUCLEOTIDE SEQUENCE</scope>
    <source>
        <strain evidence="2">APW11</strain>
    </source>
</reference>
<evidence type="ECO:0000313" key="3">
    <source>
        <dbReference type="Proteomes" id="UP001246372"/>
    </source>
</evidence>
<dbReference type="PANTHER" id="PTHR41795">
    <property type="entry name" value="EXOPOLYSACCHARIDE SYNTHESIS PROTEIN"/>
    <property type="match status" value="1"/>
</dbReference>
<feature type="transmembrane region" description="Helical" evidence="1">
    <location>
        <begin position="169"/>
        <end position="192"/>
    </location>
</feature>
<dbReference type="InterPro" id="IPR010331">
    <property type="entry name" value="ExoD"/>
</dbReference>
<accession>A0ABU3PC65</accession>
<evidence type="ECO:0000256" key="1">
    <source>
        <dbReference type="SAM" id="Phobius"/>
    </source>
</evidence>
<keyword evidence="3" id="KW-1185">Reference proteome</keyword>
<feature type="transmembrane region" description="Helical" evidence="1">
    <location>
        <begin position="44"/>
        <end position="72"/>
    </location>
</feature>
<dbReference type="RefSeq" id="WP_315650300.1">
    <property type="nucleotide sequence ID" value="NZ_JAVXZY010000003.1"/>
</dbReference>
<keyword evidence="1" id="KW-0812">Transmembrane</keyword>
<organism evidence="2 3">
    <name type="scientific">Roseateles aquae</name>
    <dbReference type="NCBI Taxonomy" id="3077235"/>
    <lineage>
        <taxon>Bacteria</taxon>
        <taxon>Pseudomonadati</taxon>
        <taxon>Pseudomonadota</taxon>
        <taxon>Betaproteobacteria</taxon>
        <taxon>Burkholderiales</taxon>
        <taxon>Sphaerotilaceae</taxon>
        <taxon>Roseateles</taxon>
    </lineage>
</organism>
<comment type="caution">
    <text evidence="2">The sequence shown here is derived from an EMBL/GenBank/DDBJ whole genome shotgun (WGS) entry which is preliminary data.</text>
</comment>
<feature type="transmembrane region" description="Helical" evidence="1">
    <location>
        <begin position="130"/>
        <end position="149"/>
    </location>
</feature>
<keyword evidence="1" id="KW-0472">Membrane</keyword>
<name>A0ABU3PC65_9BURK</name>
<protein>
    <submittedName>
        <fullName evidence="2">Exopolysaccharide biosynthesis protein</fullName>
    </submittedName>
</protein>
<dbReference type="Pfam" id="PF06055">
    <property type="entry name" value="ExoD"/>
    <property type="match status" value="1"/>
</dbReference>
<dbReference type="PANTHER" id="PTHR41795:SF1">
    <property type="entry name" value="EXOPOLYSACCHARIDE SYNTHESIS PROTEIN"/>
    <property type="match status" value="1"/>
</dbReference>
<keyword evidence="1" id="KW-1133">Transmembrane helix</keyword>